<evidence type="ECO:0000313" key="3">
    <source>
        <dbReference type="EMBL" id="QSQ21372.1"/>
    </source>
</evidence>
<name>A0ABX7NR71_9BACT</name>
<evidence type="ECO:0000256" key="2">
    <source>
        <dbReference type="SAM" id="SignalP"/>
    </source>
</evidence>
<organism evidence="3 4">
    <name type="scientific">Pyxidicoccus parkwayensis</name>
    <dbReference type="NCBI Taxonomy" id="2813578"/>
    <lineage>
        <taxon>Bacteria</taxon>
        <taxon>Pseudomonadati</taxon>
        <taxon>Myxococcota</taxon>
        <taxon>Myxococcia</taxon>
        <taxon>Myxococcales</taxon>
        <taxon>Cystobacterineae</taxon>
        <taxon>Myxococcaceae</taxon>
        <taxon>Pyxidicoccus</taxon>
    </lineage>
</organism>
<dbReference type="Proteomes" id="UP000662747">
    <property type="component" value="Chromosome"/>
</dbReference>
<feature type="chain" id="PRO_5046562867" evidence="2">
    <location>
        <begin position="22"/>
        <end position="829"/>
    </location>
</feature>
<feature type="compositionally biased region" description="Polar residues" evidence="1">
    <location>
        <begin position="31"/>
        <end position="40"/>
    </location>
</feature>
<sequence>MKRINPMAMLVIGMASSIAGAQDAVPAPTAAPTNEPSVSAPNMAATQAAEADLKQAVTVEYKGDSRSLVVRQNKPAIKRASSAHGYHFDAARLQVIPATMPPSLTKLSFDKVECPPAASPTPEDREREEREREDLGAHFDIVWEPLERAPLARDAFLTIGCWQVSLHAVPIPHATQPYVDTSWSRFAVATTSSTQGSTLCAFRQVGVISNVGNAGTVPGGVTAPAAEPWGNSVPSDCKAQPGWTGVPISIRPVMLAKPQDLLSRFGNKGEEYTPLPSANRAFGVDAEGLVDDAFQAVADLAVEEAEAKVLQASNELLLDRLCGEDSAHWLSEQLRLKQVSLDDLKGEMLFGNTCAALQNVRLRDLTSASKNLQQALLKDGLSVALLAARQARMNCITPVTGTSKCFADSIRDPYAKELLATSFASLGTLLGAVVLDRRGASLSDAQLIVRQAIGAVEESLGGKVAGRQIATLNSREADLVIAATTLAFCHANGRCDTHLIREVLESPQKFFDVSFGGTFPRNDADLMDFRRNEAQLVNIVTEGLEVMSPKTRADATEAIRHATSFLRYLTDYWLQNECQGNQSEVCKYNRRRFAQLFDLTDAIADRDVPMAITATAAVLGNALVSQGSASAPTEEQQLRIQRVMRYASAMASYAGTYSMAPTSSDPTRSREEQRIARKQALRSLVDLGSDRSMRKHELLVSLSVTPGLRPSAAYIDGKAKFAFQPSLPLGIALTYQGQGSVGFYAQGYGADLGQYAVVVDAPEEGSSTSKATPYSALTLGGTVGMSYKDFVIGIDGRWTPNLEGGGDNAWRSKGSFGVQLGYHLPLITF</sequence>
<feature type="signal peptide" evidence="2">
    <location>
        <begin position="1"/>
        <end position="21"/>
    </location>
</feature>
<reference evidence="3 4" key="1">
    <citation type="submission" date="2021-02" db="EMBL/GenBank/DDBJ databases">
        <title>De Novo genome assembly of isolated myxobacteria.</title>
        <authorList>
            <person name="Stevens D.C."/>
        </authorList>
    </citation>
    <scope>NUCLEOTIDE SEQUENCE [LARGE SCALE GENOMIC DNA]</scope>
    <source>
        <strain evidence="4">SCPEA02</strain>
    </source>
</reference>
<proteinExistence type="predicted"/>
<feature type="region of interest" description="Disordered" evidence="1">
    <location>
        <begin position="25"/>
        <end position="46"/>
    </location>
</feature>
<dbReference type="RefSeq" id="WP_206722950.1">
    <property type="nucleotide sequence ID" value="NZ_CP071090.1"/>
</dbReference>
<keyword evidence="2" id="KW-0732">Signal</keyword>
<feature type="region of interest" description="Disordered" evidence="1">
    <location>
        <begin position="112"/>
        <end position="132"/>
    </location>
</feature>
<gene>
    <name evidence="3" type="ORF">JY651_40330</name>
</gene>
<evidence type="ECO:0000313" key="4">
    <source>
        <dbReference type="Proteomes" id="UP000662747"/>
    </source>
</evidence>
<feature type="compositionally biased region" description="Basic and acidic residues" evidence="1">
    <location>
        <begin position="122"/>
        <end position="132"/>
    </location>
</feature>
<protein>
    <submittedName>
        <fullName evidence="3">Uncharacterized protein</fullName>
    </submittedName>
</protein>
<dbReference type="EMBL" id="CP071090">
    <property type="protein sequence ID" value="QSQ21372.1"/>
    <property type="molecule type" value="Genomic_DNA"/>
</dbReference>
<evidence type="ECO:0000256" key="1">
    <source>
        <dbReference type="SAM" id="MobiDB-lite"/>
    </source>
</evidence>
<accession>A0ABX7NR71</accession>
<keyword evidence="4" id="KW-1185">Reference proteome</keyword>